<dbReference type="Gene3D" id="1.10.3470.10">
    <property type="entry name" value="ABC transporter involved in vitamin B12 uptake, BtuC"/>
    <property type="match status" value="1"/>
</dbReference>
<protein>
    <submittedName>
        <fullName evidence="8">ABC transporter</fullName>
    </submittedName>
</protein>
<dbReference type="InterPro" id="IPR001626">
    <property type="entry name" value="ABC_TroCD"/>
</dbReference>
<dbReference type="PANTHER" id="PTHR30477:SF0">
    <property type="entry name" value="METAL TRANSPORT SYSTEM MEMBRANE PROTEIN TM_0125-RELATED"/>
    <property type="match status" value="1"/>
</dbReference>
<keyword evidence="5 7" id="KW-0472">Membrane</keyword>
<gene>
    <name evidence="8" type="ORF">B5F75_06210</name>
</gene>
<dbReference type="CDD" id="cd06550">
    <property type="entry name" value="TM_ABC_iron-siderophores_like"/>
    <property type="match status" value="1"/>
</dbReference>
<keyword evidence="3 6" id="KW-0812">Transmembrane</keyword>
<feature type="transmembrane region" description="Helical" evidence="7">
    <location>
        <begin position="245"/>
        <end position="264"/>
    </location>
</feature>
<dbReference type="AlphaFoldDB" id="A0A1Y4DH01"/>
<keyword evidence="9" id="KW-1185">Reference proteome</keyword>
<accession>A0A1Y4DH01</accession>
<feature type="transmembrane region" description="Helical" evidence="7">
    <location>
        <begin position="54"/>
        <end position="78"/>
    </location>
</feature>
<evidence type="ECO:0000256" key="1">
    <source>
        <dbReference type="ARBA" id="ARBA00004141"/>
    </source>
</evidence>
<feature type="transmembrane region" description="Helical" evidence="7">
    <location>
        <begin position="90"/>
        <end position="113"/>
    </location>
</feature>
<evidence type="ECO:0000313" key="9">
    <source>
        <dbReference type="Proteomes" id="UP000196368"/>
    </source>
</evidence>
<name>A0A1Y4DH01_9BACT</name>
<dbReference type="PANTHER" id="PTHR30477">
    <property type="entry name" value="ABC-TRANSPORTER METAL-BINDING PROTEIN"/>
    <property type="match status" value="1"/>
</dbReference>
<evidence type="ECO:0000313" key="8">
    <source>
        <dbReference type="EMBL" id="OUO56208.1"/>
    </source>
</evidence>
<comment type="caution">
    <text evidence="8">The sequence shown here is derived from an EMBL/GenBank/DDBJ whole genome shotgun (WGS) entry which is preliminary data.</text>
</comment>
<feature type="transmembrane region" description="Helical" evidence="7">
    <location>
        <begin position="219"/>
        <end position="239"/>
    </location>
</feature>
<dbReference type="OrthoDB" id="9798540at2"/>
<dbReference type="RefSeq" id="WP_087289057.1">
    <property type="nucleotide sequence ID" value="NZ_NFJD01000004.1"/>
</dbReference>
<evidence type="ECO:0000256" key="2">
    <source>
        <dbReference type="ARBA" id="ARBA00008034"/>
    </source>
</evidence>
<comment type="subcellular location">
    <subcellularLocation>
        <location evidence="6">Cell membrane</location>
        <topology evidence="6">Multi-pass membrane protein</topology>
    </subcellularLocation>
    <subcellularLocation>
        <location evidence="1">Membrane</location>
        <topology evidence="1">Multi-pass membrane protein</topology>
    </subcellularLocation>
</comment>
<comment type="similarity">
    <text evidence="2 6">Belongs to the ABC-3 integral membrane protein family.</text>
</comment>
<keyword evidence="6" id="KW-0813">Transport</keyword>
<dbReference type="InterPro" id="IPR037294">
    <property type="entry name" value="ABC_BtuC-like"/>
</dbReference>
<dbReference type="SUPFAM" id="SSF81345">
    <property type="entry name" value="ABC transporter involved in vitamin B12 uptake, BtuC"/>
    <property type="match status" value="1"/>
</dbReference>
<dbReference type="GO" id="GO:0010043">
    <property type="term" value="P:response to zinc ion"/>
    <property type="evidence" value="ECO:0007669"/>
    <property type="project" value="TreeGrafter"/>
</dbReference>
<dbReference type="EMBL" id="NFJD01000004">
    <property type="protein sequence ID" value="OUO56208.1"/>
    <property type="molecule type" value="Genomic_DNA"/>
</dbReference>
<evidence type="ECO:0000256" key="5">
    <source>
        <dbReference type="ARBA" id="ARBA00023136"/>
    </source>
</evidence>
<feature type="transmembrane region" description="Helical" evidence="7">
    <location>
        <begin position="133"/>
        <end position="151"/>
    </location>
</feature>
<evidence type="ECO:0000256" key="7">
    <source>
        <dbReference type="SAM" id="Phobius"/>
    </source>
</evidence>
<keyword evidence="4 7" id="KW-1133">Transmembrane helix</keyword>
<feature type="transmembrane region" description="Helical" evidence="7">
    <location>
        <begin position="195"/>
        <end position="212"/>
    </location>
</feature>
<sequence length="273" mass="28231">MIAEFLSYGFVQRGLVAGTLVAASCALLGVFLVLKRLSLIGDGMSHVCLTGVAAALLLSANPVYVSVPVVAAASLGIMKLTQKFKIYGDAAIGIVSAAGLSVGLLITALAGGFNTDLLGYLFGSILTVSKDEAVLCALLLAAVLAGLFFFYRDLTSACFDEPFARTRGIAVQAVNTGLVVITSVAVVLAFKVVGIFLISALLIIPPVAALLVSRTFKQVLWLAACFGVGSVWAGVYLSFVFNIPSGATIILVNLLVLACAYGWARMGGTSNAR</sequence>
<reference evidence="9" key="1">
    <citation type="submission" date="2017-04" db="EMBL/GenBank/DDBJ databases">
        <title>Function of individual gut microbiota members based on whole genome sequencing of pure cultures obtained from chicken caecum.</title>
        <authorList>
            <person name="Medvecky M."/>
            <person name="Cejkova D."/>
            <person name="Polansky O."/>
            <person name="Karasova D."/>
            <person name="Kubasova T."/>
            <person name="Cizek A."/>
            <person name="Rychlik I."/>
        </authorList>
    </citation>
    <scope>NUCLEOTIDE SEQUENCE [LARGE SCALE GENOMIC DNA]</scope>
    <source>
        <strain evidence="9">An273</strain>
    </source>
</reference>
<evidence type="ECO:0000256" key="3">
    <source>
        <dbReference type="ARBA" id="ARBA00022692"/>
    </source>
</evidence>
<feature type="transmembrane region" description="Helical" evidence="7">
    <location>
        <begin position="15"/>
        <end position="34"/>
    </location>
</feature>
<dbReference type="Pfam" id="PF00950">
    <property type="entry name" value="ABC-3"/>
    <property type="match status" value="1"/>
</dbReference>
<dbReference type="GO" id="GO:0043190">
    <property type="term" value="C:ATP-binding cassette (ABC) transporter complex"/>
    <property type="evidence" value="ECO:0007669"/>
    <property type="project" value="InterPro"/>
</dbReference>
<evidence type="ECO:0000256" key="6">
    <source>
        <dbReference type="RuleBase" id="RU003943"/>
    </source>
</evidence>
<organism evidence="8 9">
    <name type="scientific">Candidatus Avelusimicrobium gallicola</name>
    <dbReference type="NCBI Taxonomy" id="2562704"/>
    <lineage>
        <taxon>Bacteria</taxon>
        <taxon>Pseudomonadati</taxon>
        <taxon>Elusimicrobiota</taxon>
        <taxon>Elusimicrobia</taxon>
        <taxon>Elusimicrobiales</taxon>
        <taxon>Elusimicrobiaceae</taxon>
        <taxon>Candidatus Avelusimicrobium</taxon>
    </lineage>
</organism>
<proteinExistence type="inferred from homology"/>
<dbReference type="GO" id="GO:0055085">
    <property type="term" value="P:transmembrane transport"/>
    <property type="evidence" value="ECO:0007669"/>
    <property type="project" value="InterPro"/>
</dbReference>
<evidence type="ECO:0000256" key="4">
    <source>
        <dbReference type="ARBA" id="ARBA00022989"/>
    </source>
</evidence>
<dbReference type="Proteomes" id="UP000196368">
    <property type="component" value="Unassembled WGS sequence"/>
</dbReference>
<feature type="transmembrane region" description="Helical" evidence="7">
    <location>
        <begin position="171"/>
        <end position="189"/>
    </location>
</feature>